<feature type="domain" description="ABC transmembrane type-1" evidence="9">
    <location>
        <begin position="29"/>
        <end position="311"/>
    </location>
</feature>
<evidence type="ECO:0000313" key="10">
    <source>
        <dbReference type="EMBL" id="REI41448.1"/>
    </source>
</evidence>
<evidence type="ECO:0000256" key="6">
    <source>
        <dbReference type="ARBA" id="ARBA00023136"/>
    </source>
</evidence>
<dbReference type="PROSITE" id="PS50893">
    <property type="entry name" value="ABC_TRANSPORTER_2"/>
    <property type="match status" value="1"/>
</dbReference>
<reference evidence="10 11" key="1">
    <citation type="submission" date="2018-08" db="EMBL/GenBank/DDBJ databases">
        <title>Draft genome sequence of Psychrilyobacter sp. strain SD5 isolated from Black Sea water.</title>
        <authorList>
            <person name="Yadav S."/>
            <person name="Villanueva L."/>
            <person name="Damste J.S.S."/>
        </authorList>
    </citation>
    <scope>NUCLEOTIDE SEQUENCE [LARGE SCALE GENOMIC DNA]</scope>
    <source>
        <strain evidence="10 11">SD5</strain>
    </source>
</reference>
<keyword evidence="11" id="KW-1185">Reference proteome</keyword>
<feature type="transmembrane region" description="Helical" evidence="7">
    <location>
        <begin position="65"/>
        <end position="87"/>
    </location>
</feature>
<feature type="transmembrane region" description="Helical" evidence="7">
    <location>
        <begin position="168"/>
        <end position="186"/>
    </location>
</feature>
<protein>
    <submittedName>
        <fullName evidence="10">ATP-binding cassette domain-containing protein</fullName>
    </submittedName>
</protein>
<keyword evidence="2 7" id="KW-0812">Transmembrane</keyword>
<feature type="transmembrane region" description="Helical" evidence="7">
    <location>
        <begin position="139"/>
        <end position="162"/>
    </location>
</feature>
<dbReference type="InterPro" id="IPR003439">
    <property type="entry name" value="ABC_transporter-like_ATP-bd"/>
</dbReference>
<dbReference type="InterPro" id="IPR036640">
    <property type="entry name" value="ABC1_TM_sf"/>
</dbReference>
<proteinExistence type="predicted"/>
<accession>A0ABX9KHE8</accession>
<dbReference type="Gene3D" id="3.40.50.300">
    <property type="entry name" value="P-loop containing nucleotide triphosphate hydrolases"/>
    <property type="match status" value="1"/>
</dbReference>
<dbReference type="PANTHER" id="PTHR43394">
    <property type="entry name" value="ATP-DEPENDENT PERMEASE MDL1, MITOCHONDRIAL"/>
    <property type="match status" value="1"/>
</dbReference>
<dbReference type="GO" id="GO:0005524">
    <property type="term" value="F:ATP binding"/>
    <property type="evidence" value="ECO:0007669"/>
    <property type="project" value="UniProtKB-KW"/>
</dbReference>
<comment type="caution">
    <text evidence="10">The sequence shown here is derived from an EMBL/GenBank/DDBJ whole genome shotgun (WGS) entry which is preliminary data.</text>
</comment>
<dbReference type="InterPro" id="IPR039421">
    <property type="entry name" value="Type_1_exporter"/>
</dbReference>
<keyword evidence="5 7" id="KW-1133">Transmembrane helix</keyword>
<evidence type="ECO:0000256" key="7">
    <source>
        <dbReference type="SAM" id="Phobius"/>
    </source>
</evidence>
<dbReference type="Gene3D" id="1.20.1560.10">
    <property type="entry name" value="ABC transporter type 1, transmembrane domain"/>
    <property type="match status" value="1"/>
</dbReference>
<dbReference type="Proteomes" id="UP000263486">
    <property type="component" value="Unassembled WGS sequence"/>
</dbReference>
<dbReference type="InterPro" id="IPR027417">
    <property type="entry name" value="P-loop_NTPase"/>
</dbReference>
<dbReference type="CDD" id="cd18540">
    <property type="entry name" value="ABC_6TM_exporter_like"/>
    <property type="match status" value="1"/>
</dbReference>
<dbReference type="SMART" id="SM00382">
    <property type="entry name" value="AAA"/>
    <property type="match status" value="1"/>
</dbReference>
<feature type="transmembrane region" description="Helical" evidence="7">
    <location>
        <begin position="20"/>
        <end position="45"/>
    </location>
</feature>
<evidence type="ECO:0000256" key="5">
    <source>
        <dbReference type="ARBA" id="ARBA00022989"/>
    </source>
</evidence>
<dbReference type="InterPro" id="IPR011527">
    <property type="entry name" value="ABC1_TM_dom"/>
</dbReference>
<dbReference type="EMBL" id="QUAJ01000010">
    <property type="protein sequence ID" value="REI41448.1"/>
    <property type="molecule type" value="Genomic_DNA"/>
</dbReference>
<dbReference type="PANTHER" id="PTHR43394:SF1">
    <property type="entry name" value="ATP-BINDING CASSETTE SUB-FAMILY B MEMBER 10, MITOCHONDRIAL"/>
    <property type="match status" value="1"/>
</dbReference>
<dbReference type="Pfam" id="PF00005">
    <property type="entry name" value="ABC_tran"/>
    <property type="match status" value="1"/>
</dbReference>
<name>A0ABX9KHE8_9FUSO</name>
<dbReference type="SUPFAM" id="SSF52540">
    <property type="entry name" value="P-loop containing nucleoside triphosphate hydrolases"/>
    <property type="match status" value="1"/>
</dbReference>
<organism evidence="10 11">
    <name type="scientific">Psychrilyobacter piezotolerans</name>
    <dbReference type="NCBI Taxonomy" id="2293438"/>
    <lineage>
        <taxon>Bacteria</taxon>
        <taxon>Fusobacteriati</taxon>
        <taxon>Fusobacteriota</taxon>
        <taxon>Fusobacteriia</taxon>
        <taxon>Fusobacteriales</taxon>
        <taxon>Fusobacteriaceae</taxon>
        <taxon>Psychrilyobacter</taxon>
    </lineage>
</organism>
<dbReference type="Pfam" id="PF00664">
    <property type="entry name" value="ABC_membrane"/>
    <property type="match status" value="1"/>
</dbReference>
<sequence>MMEAINKRSSINIIKNIWLFLNPFKGTIAVIFISIIAISGLEVYLPVMQKIAIDDFILRGSIQGINLFLIKYMGITMSLLILVYLFISLGGKVEMALVYSLREKAFEKLQYQSFSYFDENADGWIMARMTSDIRKIGEIAAWGFVDMIWSIGFLSGILVMMFRLNYKLALVLVFLLPVLVVISIYFQTKILRTQRDVRKINSLITGAYNEGILGAKTSKILVNEEKNIHEFENLTSRMNRSSVRAAMITAIYLPMVIGLNSVGLVAVLGVGQKFISNGVISVGTLVLFINYTMMFFNPIKEFSRVFAEMQSAHASFERVLELIHSNLEIKDSEEIIEKYGDICEKKIHNWEKIDGNVEFKNVNFRYNNGKLILKNFNLKISSGETIALVGETGSGKSTIVNLACRFYEPTEGSVLIDGIDYRKRSQSWLHHNLGYVLQTPHLFSGTIKDNISYGRRDAAFEEVVGAAKLVKAHDFIHKLTHGYDTEVGEGGNNLSTGQKQLISFARAVLKNPSIFILDEATSSIDAESEKIIQDATDILLHGRTSFIIAHRLSTIINADRILVIKNGNIIEEGDHNFLMNKKGTYFTLYTHQFTQDEESKLIGGISI</sequence>
<evidence type="ECO:0000256" key="1">
    <source>
        <dbReference type="ARBA" id="ARBA00004651"/>
    </source>
</evidence>
<evidence type="ECO:0000259" key="8">
    <source>
        <dbReference type="PROSITE" id="PS50893"/>
    </source>
</evidence>
<feature type="transmembrane region" description="Helical" evidence="7">
    <location>
        <begin position="274"/>
        <end position="296"/>
    </location>
</feature>
<dbReference type="InterPro" id="IPR003593">
    <property type="entry name" value="AAA+_ATPase"/>
</dbReference>
<gene>
    <name evidence="10" type="ORF">DYH56_07200</name>
</gene>
<evidence type="ECO:0000256" key="3">
    <source>
        <dbReference type="ARBA" id="ARBA00022741"/>
    </source>
</evidence>
<keyword evidence="3" id="KW-0547">Nucleotide-binding</keyword>
<comment type="subcellular location">
    <subcellularLocation>
        <location evidence="1">Cell membrane</location>
        <topology evidence="1">Multi-pass membrane protein</topology>
    </subcellularLocation>
</comment>
<evidence type="ECO:0000256" key="4">
    <source>
        <dbReference type="ARBA" id="ARBA00022840"/>
    </source>
</evidence>
<evidence type="ECO:0000313" key="11">
    <source>
        <dbReference type="Proteomes" id="UP000263486"/>
    </source>
</evidence>
<dbReference type="CDD" id="cd03254">
    <property type="entry name" value="ABCC_Glucan_exporter_like"/>
    <property type="match status" value="1"/>
</dbReference>
<evidence type="ECO:0000259" key="9">
    <source>
        <dbReference type="PROSITE" id="PS50929"/>
    </source>
</evidence>
<feature type="transmembrane region" description="Helical" evidence="7">
    <location>
        <begin position="245"/>
        <end position="268"/>
    </location>
</feature>
<dbReference type="PROSITE" id="PS50929">
    <property type="entry name" value="ABC_TM1F"/>
    <property type="match status" value="1"/>
</dbReference>
<feature type="domain" description="ABC transporter" evidence="8">
    <location>
        <begin position="357"/>
        <end position="591"/>
    </location>
</feature>
<keyword evidence="4 10" id="KW-0067">ATP-binding</keyword>
<evidence type="ECO:0000256" key="2">
    <source>
        <dbReference type="ARBA" id="ARBA00022692"/>
    </source>
</evidence>
<dbReference type="SUPFAM" id="SSF90123">
    <property type="entry name" value="ABC transporter transmembrane region"/>
    <property type="match status" value="1"/>
</dbReference>
<dbReference type="RefSeq" id="WP_114642196.1">
    <property type="nucleotide sequence ID" value="NZ_JAACIO010000011.1"/>
</dbReference>
<keyword evidence="6 7" id="KW-0472">Membrane</keyword>